<dbReference type="EMBL" id="JAUSVS010000006">
    <property type="protein sequence ID" value="MDQ0465370.1"/>
    <property type="molecule type" value="Genomic_DNA"/>
</dbReference>
<dbReference type="Proteomes" id="UP001228905">
    <property type="component" value="Unassembled WGS sequence"/>
</dbReference>
<accession>A0ABU0ITP0</accession>
<protein>
    <submittedName>
        <fullName evidence="2">Lysyl-tRNA synthetase class 2</fullName>
        <ecNumber evidence="2">6.1.1.6</ecNumber>
    </submittedName>
</protein>
<organism evidence="2 3">
    <name type="scientific">Caulobacter ginsengisoli</name>
    <dbReference type="NCBI Taxonomy" id="400775"/>
    <lineage>
        <taxon>Bacteria</taxon>
        <taxon>Pseudomonadati</taxon>
        <taxon>Pseudomonadota</taxon>
        <taxon>Alphaproteobacteria</taxon>
        <taxon>Caulobacterales</taxon>
        <taxon>Caulobacteraceae</taxon>
        <taxon>Caulobacter</taxon>
    </lineage>
</organism>
<keyword evidence="3" id="KW-1185">Reference proteome</keyword>
<gene>
    <name evidence="2" type="ORF">QO010_003157</name>
</gene>
<dbReference type="InterPro" id="IPR025309">
    <property type="entry name" value="KTSC_dom"/>
</dbReference>
<evidence type="ECO:0000259" key="1">
    <source>
        <dbReference type="Pfam" id="PF13619"/>
    </source>
</evidence>
<dbReference type="Pfam" id="PF13619">
    <property type="entry name" value="KTSC"/>
    <property type="match status" value="1"/>
</dbReference>
<evidence type="ECO:0000313" key="2">
    <source>
        <dbReference type="EMBL" id="MDQ0465370.1"/>
    </source>
</evidence>
<dbReference type="EC" id="6.1.1.6" evidence="2"/>
<sequence>MQTTASIHAIRYEEDRHKLFVRFNDGEEYVYVGVTGEAHRSFVDSDSREAHFASEISGRYPFNKVE</sequence>
<feature type="domain" description="KTSC" evidence="1">
    <location>
        <begin position="6"/>
        <end position="60"/>
    </location>
</feature>
<name>A0ABU0ITP0_9CAUL</name>
<evidence type="ECO:0000313" key="3">
    <source>
        <dbReference type="Proteomes" id="UP001228905"/>
    </source>
</evidence>
<dbReference type="GO" id="GO:0004824">
    <property type="term" value="F:lysine-tRNA ligase activity"/>
    <property type="evidence" value="ECO:0007669"/>
    <property type="project" value="UniProtKB-EC"/>
</dbReference>
<comment type="caution">
    <text evidence="2">The sequence shown here is derived from an EMBL/GenBank/DDBJ whole genome shotgun (WGS) entry which is preliminary data.</text>
</comment>
<reference evidence="2 3" key="1">
    <citation type="submission" date="2023-07" db="EMBL/GenBank/DDBJ databases">
        <title>Genomic Encyclopedia of Type Strains, Phase IV (KMG-IV): sequencing the most valuable type-strain genomes for metagenomic binning, comparative biology and taxonomic classification.</title>
        <authorList>
            <person name="Goeker M."/>
        </authorList>
    </citation>
    <scope>NUCLEOTIDE SEQUENCE [LARGE SCALE GENOMIC DNA]</scope>
    <source>
        <strain evidence="2 3">DSM 18695</strain>
    </source>
</reference>
<dbReference type="RefSeq" id="WP_307350624.1">
    <property type="nucleotide sequence ID" value="NZ_JAUSVS010000006.1"/>
</dbReference>
<keyword evidence="2" id="KW-0436">Ligase</keyword>
<proteinExistence type="predicted"/>